<dbReference type="Gene3D" id="1.20.120.160">
    <property type="entry name" value="HPT domain"/>
    <property type="match status" value="1"/>
</dbReference>
<dbReference type="OrthoDB" id="8454588at2"/>
<protein>
    <submittedName>
        <fullName evidence="3">HPt (Histidine-containing phosphotransfer) domain-containing protein</fullName>
    </submittedName>
</protein>
<dbReference type="Pfam" id="PF01627">
    <property type="entry name" value="Hpt"/>
    <property type="match status" value="1"/>
</dbReference>
<dbReference type="InterPro" id="IPR036641">
    <property type="entry name" value="HPT_dom_sf"/>
</dbReference>
<dbReference type="Proteomes" id="UP000248021">
    <property type="component" value="Unassembled WGS sequence"/>
</dbReference>
<keyword evidence="4" id="KW-1185">Reference proteome</keyword>
<dbReference type="InterPro" id="IPR008207">
    <property type="entry name" value="Sig_transdc_His_kin_Hpt_dom"/>
</dbReference>
<feature type="domain" description="HPt" evidence="2">
    <location>
        <begin position="69"/>
        <end position="129"/>
    </location>
</feature>
<dbReference type="AlphaFoldDB" id="A0A2V3TXA5"/>
<dbReference type="SUPFAM" id="SSF47226">
    <property type="entry name" value="Histidine-containing phosphotransfer domain, HPT domain"/>
    <property type="match status" value="1"/>
</dbReference>
<dbReference type="EMBL" id="QJJK01000014">
    <property type="protein sequence ID" value="PXW53173.1"/>
    <property type="molecule type" value="Genomic_DNA"/>
</dbReference>
<reference evidence="3 4" key="1">
    <citation type="submission" date="2018-05" db="EMBL/GenBank/DDBJ databases">
        <title>Genomic Encyclopedia of Type Strains, Phase IV (KMG-IV): sequencing the most valuable type-strain genomes for metagenomic binning, comparative biology and taxonomic classification.</title>
        <authorList>
            <person name="Goeker M."/>
        </authorList>
    </citation>
    <scope>NUCLEOTIDE SEQUENCE [LARGE SCALE GENOMIC DNA]</scope>
    <source>
        <strain evidence="3 4">DSM 6462</strain>
    </source>
</reference>
<keyword evidence="1" id="KW-0902">Two-component regulatory system</keyword>
<evidence type="ECO:0000259" key="2">
    <source>
        <dbReference type="Pfam" id="PF01627"/>
    </source>
</evidence>
<gene>
    <name evidence="3" type="ORF">C7450_11449</name>
</gene>
<proteinExistence type="predicted"/>
<evidence type="ECO:0000313" key="3">
    <source>
        <dbReference type="EMBL" id="PXW53173.1"/>
    </source>
</evidence>
<evidence type="ECO:0000256" key="1">
    <source>
        <dbReference type="ARBA" id="ARBA00023012"/>
    </source>
</evidence>
<sequence length="141" mass="15388">MVAQSACNICVNNERVMSERFDEVPPAKDAVDIDEAYLDQQTGGDRELAREIIGLYRDQVRQQYAVITGRGELRARSDAAHTLKGSSRAIGAWKVAAIVEDIEGALADPATPELEMLFQRFDAALNAADTAMRAILAARPL</sequence>
<organism evidence="3 4">
    <name type="scientific">Chelatococcus asaccharovorans</name>
    <dbReference type="NCBI Taxonomy" id="28210"/>
    <lineage>
        <taxon>Bacteria</taxon>
        <taxon>Pseudomonadati</taxon>
        <taxon>Pseudomonadota</taxon>
        <taxon>Alphaproteobacteria</taxon>
        <taxon>Hyphomicrobiales</taxon>
        <taxon>Chelatococcaceae</taxon>
        <taxon>Chelatococcus</taxon>
    </lineage>
</organism>
<accession>A0A2V3TXA5</accession>
<dbReference type="GO" id="GO:0004672">
    <property type="term" value="F:protein kinase activity"/>
    <property type="evidence" value="ECO:0007669"/>
    <property type="project" value="UniProtKB-ARBA"/>
</dbReference>
<dbReference type="GO" id="GO:0000160">
    <property type="term" value="P:phosphorelay signal transduction system"/>
    <property type="evidence" value="ECO:0007669"/>
    <property type="project" value="UniProtKB-KW"/>
</dbReference>
<name>A0A2V3TXA5_9HYPH</name>
<evidence type="ECO:0000313" key="4">
    <source>
        <dbReference type="Proteomes" id="UP000248021"/>
    </source>
</evidence>
<comment type="caution">
    <text evidence="3">The sequence shown here is derived from an EMBL/GenBank/DDBJ whole genome shotgun (WGS) entry which is preliminary data.</text>
</comment>